<name>A0A4Y6PRB8_PERCE</name>
<sequence>MVDYEPVQATYARWKPDRSEKLLETTATGINFDIDSDFEILDVTIPASAFPDRRMYEISVSFNVTVPRGGRTGEAYRFALFNGGYDRPSRPCAEPRLDIPWSDWERQMYLYAASMNIGPLFYDGITDALDTQSLIDVEPGETRRMYFSALSTSDQQGGKPTVLVPLFEGEPMGPVWWITQGNARGDYRTRVDARKSFEVTFPEEPGIYVVQVATWEDPYLYWRDRDGTRNDDVSFGSSRDLHESSNPLHFRVVEPSTP</sequence>
<organism evidence="1 2">
    <name type="scientific">Persicimonas caeni</name>
    <dbReference type="NCBI Taxonomy" id="2292766"/>
    <lineage>
        <taxon>Bacteria</taxon>
        <taxon>Deltaproteobacteria</taxon>
        <taxon>Bradymonadales</taxon>
        <taxon>Bradymonadaceae</taxon>
        <taxon>Persicimonas</taxon>
    </lineage>
</organism>
<dbReference type="AlphaFoldDB" id="A0A4Y6PRB8"/>
<dbReference type="EMBL" id="CP041186">
    <property type="protein sequence ID" value="QDG50856.1"/>
    <property type="molecule type" value="Genomic_DNA"/>
</dbReference>
<gene>
    <name evidence="1" type="ORF">FIV42_08960</name>
</gene>
<dbReference type="RefSeq" id="WP_141197348.1">
    <property type="nucleotide sequence ID" value="NZ_CP041186.1"/>
</dbReference>
<evidence type="ECO:0000313" key="2">
    <source>
        <dbReference type="Proteomes" id="UP000315995"/>
    </source>
</evidence>
<accession>A0A4Y6PRB8</accession>
<reference evidence="1 2" key="1">
    <citation type="submission" date="2019-06" db="EMBL/GenBank/DDBJ databases">
        <title>Persicimonas caeni gen. nov., sp. nov., a predatory bacterium isolated from solar saltern.</title>
        <authorList>
            <person name="Wang S."/>
        </authorList>
    </citation>
    <scope>NUCLEOTIDE SEQUENCE [LARGE SCALE GENOMIC DNA]</scope>
    <source>
        <strain evidence="1 2">YN101</strain>
    </source>
</reference>
<accession>A0A5B8Y4A0</accession>
<protein>
    <submittedName>
        <fullName evidence="1">Uncharacterized protein</fullName>
    </submittedName>
</protein>
<evidence type="ECO:0000313" key="1">
    <source>
        <dbReference type="EMBL" id="QDG50856.1"/>
    </source>
</evidence>
<keyword evidence="2" id="KW-1185">Reference proteome</keyword>
<proteinExistence type="predicted"/>
<dbReference type="OrthoDB" id="5540794at2"/>
<dbReference type="Proteomes" id="UP000315995">
    <property type="component" value="Chromosome"/>
</dbReference>